<keyword evidence="5" id="KW-0472">Membrane</keyword>
<dbReference type="GO" id="GO:0005739">
    <property type="term" value="C:mitochondrion"/>
    <property type="evidence" value="ECO:0007669"/>
    <property type="project" value="InterPro"/>
</dbReference>
<keyword evidence="1" id="KW-0677">Repeat</keyword>
<sequence length="373" mass="42338">MYTLALNKTILGYIKKCLSQKALESVYASMIKTNTIQDCFLMNQFISSCSALSYVDFASSAFAHMENPNAFVYNALIRGCGRCCYPDHALGLYISMLRNNVMPNSYSFSSLVKACALLKDSVFGKAVHGHIWKYGFDCHMFVQTTLVEFYSTLGDVSSSRRVFDDMLERDVFAWTTMILAHVQDGDMASAGNLFDEMPEKNIASWNAMIDGHAKLGNTKSAEFLFNQMLARNVISWTTMMNCYSRDKRYMDVVILFHDMIEKGIIPDEVTMSTVISAYIYHQSRVLVRNSISKWKATMSSLGTSKGILEIAKFGVYVTVPIILMYTFANNSSNLRKFMGNRSYIEYPPEAERPPSPDELRQMAREIARRRNNT</sequence>
<dbReference type="PANTHER" id="PTHR47926">
    <property type="entry name" value="PENTATRICOPEPTIDE REPEAT-CONTAINING PROTEIN"/>
    <property type="match status" value="1"/>
</dbReference>
<comment type="similarity">
    <text evidence="2">Belongs to the PPR family. PCMP-E subfamily.</text>
</comment>
<evidence type="ECO:0000256" key="1">
    <source>
        <dbReference type="ARBA" id="ARBA00022737"/>
    </source>
</evidence>
<reference evidence="6 7" key="1">
    <citation type="journal article" date="2023" name="Life. Sci Alliance">
        <title>Evolutionary insights into 3D genome organization and epigenetic landscape of Vigna mungo.</title>
        <authorList>
            <person name="Junaid A."/>
            <person name="Singh B."/>
            <person name="Bhatia S."/>
        </authorList>
    </citation>
    <scope>NUCLEOTIDE SEQUENCE [LARGE SCALE GENOMIC DNA]</scope>
    <source>
        <strain evidence="6">Urdbean</strain>
    </source>
</reference>
<evidence type="ECO:0000256" key="5">
    <source>
        <dbReference type="SAM" id="Phobius"/>
    </source>
</evidence>
<dbReference type="GO" id="GO:0033617">
    <property type="term" value="P:mitochondrial respiratory chain complex IV assembly"/>
    <property type="evidence" value="ECO:0007669"/>
    <property type="project" value="InterPro"/>
</dbReference>
<dbReference type="InterPro" id="IPR002885">
    <property type="entry name" value="PPR_rpt"/>
</dbReference>
<dbReference type="AlphaFoldDB" id="A0AAQ3S336"/>
<dbReference type="Gene3D" id="1.25.40.10">
    <property type="entry name" value="Tetratricopeptide repeat domain"/>
    <property type="match status" value="3"/>
</dbReference>
<protein>
    <recommendedName>
        <fullName evidence="8">Pentatricopeptide repeat-containing protein</fullName>
    </recommendedName>
</protein>
<dbReference type="GO" id="GO:0003723">
    <property type="term" value="F:RNA binding"/>
    <property type="evidence" value="ECO:0007669"/>
    <property type="project" value="InterPro"/>
</dbReference>
<name>A0AAQ3S336_VIGMU</name>
<feature type="region of interest" description="Disordered" evidence="4">
    <location>
        <begin position="347"/>
        <end position="373"/>
    </location>
</feature>
<dbReference type="PANTHER" id="PTHR47926:SF376">
    <property type="entry name" value="TETRATRICOPEPTIDE-LIKE HELICAL DOMAIN SUPERFAMILY"/>
    <property type="match status" value="1"/>
</dbReference>
<proteinExistence type="inferred from homology"/>
<dbReference type="Proteomes" id="UP001374535">
    <property type="component" value="Chromosome 4"/>
</dbReference>
<keyword evidence="5" id="KW-1133">Transmembrane helix</keyword>
<evidence type="ECO:0000313" key="7">
    <source>
        <dbReference type="Proteomes" id="UP001374535"/>
    </source>
</evidence>
<dbReference type="Pfam" id="PF13041">
    <property type="entry name" value="PPR_2"/>
    <property type="match status" value="2"/>
</dbReference>
<feature type="repeat" description="PPR" evidence="3">
    <location>
        <begin position="69"/>
        <end position="103"/>
    </location>
</feature>
<dbReference type="InterPro" id="IPR011990">
    <property type="entry name" value="TPR-like_helical_dom_sf"/>
</dbReference>
<feature type="compositionally biased region" description="Basic and acidic residues" evidence="4">
    <location>
        <begin position="349"/>
        <end position="373"/>
    </location>
</feature>
<feature type="transmembrane region" description="Helical" evidence="5">
    <location>
        <begin position="310"/>
        <end position="328"/>
    </location>
</feature>
<organism evidence="6 7">
    <name type="scientific">Vigna mungo</name>
    <name type="common">Black gram</name>
    <name type="synonym">Phaseolus mungo</name>
    <dbReference type="NCBI Taxonomy" id="3915"/>
    <lineage>
        <taxon>Eukaryota</taxon>
        <taxon>Viridiplantae</taxon>
        <taxon>Streptophyta</taxon>
        <taxon>Embryophyta</taxon>
        <taxon>Tracheophyta</taxon>
        <taxon>Spermatophyta</taxon>
        <taxon>Magnoliopsida</taxon>
        <taxon>eudicotyledons</taxon>
        <taxon>Gunneridae</taxon>
        <taxon>Pentapetalae</taxon>
        <taxon>rosids</taxon>
        <taxon>fabids</taxon>
        <taxon>Fabales</taxon>
        <taxon>Fabaceae</taxon>
        <taxon>Papilionoideae</taxon>
        <taxon>50 kb inversion clade</taxon>
        <taxon>NPAAA clade</taxon>
        <taxon>indigoferoid/millettioid clade</taxon>
        <taxon>Phaseoleae</taxon>
        <taxon>Vigna</taxon>
    </lineage>
</organism>
<gene>
    <name evidence="6" type="ORF">V8G54_012149</name>
</gene>
<dbReference type="InterPro" id="IPR018625">
    <property type="entry name" value="Pet100"/>
</dbReference>
<evidence type="ECO:0008006" key="8">
    <source>
        <dbReference type="Google" id="ProtNLM"/>
    </source>
</evidence>
<dbReference type="Pfam" id="PF01535">
    <property type="entry name" value="PPR"/>
    <property type="match status" value="1"/>
</dbReference>
<evidence type="ECO:0000256" key="4">
    <source>
        <dbReference type="SAM" id="MobiDB-lite"/>
    </source>
</evidence>
<accession>A0AAQ3S336</accession>
<evidence type="ECO:0000256" key="2">
    <source>
        <dbReference type="ARBA" id="ARBA00061659"/>
    </source>
</evidence>
<feature type="repeat" description="PPR" evidence="3">
    <location>
        <begin position="232"/>
        <end position="266"/>
    </location>
</feature>
<dbReference type="NCBIfam" id="TIGR00756">
    <property type="entry name" value="PPR"/>
    <property type="match status" value="3"/>
</dbReference>
<evidence type="ECO:0000313" key="6">
    <source>
        <dbReference type="EMBL" id="WVZ14583.1"/>
    </source>
</evidence>
<evidence type="ECO:0000256" key="3">
    <source>
        <dbReference type="PROSITE-ProRule" id="PRU00708"/>
    </source>
</evidence>
<feature type="repeat" description="PPR" evidence="3">
    <location>
        <begin position="170"/>
        <end position="204"/>
    </location>
</feature>
<dbReference type="PROSITE" id="PS51375">
    <property type="entry name" value="PPR"/>
    <property type="match status" value="3"/>
</dbReference>
<dbReference type="EMBL" id="CP144697">
    <property type="protein sequence ID" value="WVZ14583.1"/>
    <property type="molecule type" value="Genomic_DNA"/>
</dbReference>
<dbReference type="GO" id="GO:0009451">
    <property type="term" value="P:RNA modification"/>
    <property type="evidence" value="ECO:0007669"/>
    <property type="project" value="InterPro"/>
</dbReference>
<dbReference type="Pfam" id="PF09803">
    <property type="entry name" value="Pet100"/>
    <property type="match status" value="1"/>
</dbReference>
<keyword evidence="7" id="KW-1185">Reference proteome</keyword>
<dbReference type="FunFam" id="1.25.40.10:FF:001214">
    <property type="entry name" value="Pentatricopeptide repeat-containing protein At2g20540"/>
    <property type="match status" value="1"/>
</dbReference>
<keyword evidence="5" id="KW-0812">Transmembrane</keyword>
<dbReference type="InterPro" id="IPR046960">
    <property type="entry name" value="PPR_At4g14850-like_plant"/>
</dbReference>